<organism evidence="2 3">
    <name type="scientific">Candidatus Onthenecus intestinigallinarum</name>
    <dbReference type="NCBI Taxonomy" id="2840875"/>
    <lineage>
        <taxon>Bacteria</taxon>
        <taxon>Bacillati</taxon>
        <taxon>Bacillota</taxon>
        <taxon>Clostridia</taxon>
        <taxon>Eubacteriales</taxon>
        <taxon>Candidatus Onthenecus</taxon>
    </lineage>
</organism>
<protein>
    <submittedName>
        <fullName evidence="2">DUF975 family protein</fullName>
    </submittedName>
</protein>
<keyword evidence="1" id="KW-0472">Membrane</keyword>
<dbReference type="EMBL" id="DVFJ01000027">
    <property type="protein sequence ID" value="HIQ72016.1"/>
    <property type="molecule type" value="Genomic_DNA"/>
</dbReference>
<accession>A0A9D0ZB92</accession>
<reference evidence="2" key="2">
    <citation type="journal article" date="2021" name="PeerJ">
        <title>Extensive microbial diversity within the chicken gut microbiome revealed by metagenomics and culture.</title>
        <authorList>
            <person name="Gilroy R."/>
            <person name="Ravi A."/>
            <person name="Getino M."/>
            <person name="Pursley I."/>
            <person name="Horton D.L."/>
            <person name="Alikhan N.F."/>
            <person name="Baker D."/>
            <person name="Gharbi K."/>
            <person name="Hall N."/>
            <person name="Watson M."/>
            <person name="Adriaenssens E.M."/>
            <person name="Foster-Nyarko E."/>
            <person name="Jarju S."/>
            <person name="Secka A."/>
            <person name="Antonio M."/>
            <person name="Oren A."/>
            <person name="Chaudhuri R.R."/>
            <person name="La Ragione R."/>
            <person name="Hildebrand F."/>
            <person name="Pallen M.J."/>
        </authorList>
    </citation>
    <scope>NUCLEOTIDE SEQUENCE</scope>
    <source>
        <strain evidence="2">ChiSxjej2B14-6234</strain>
    </source>
</reference>
<name>A0A9D0ZB92_9FIRM</name>
<dbReference type="PANTHER" id="PTHR40076">
    <property type="entry name" value="MEMBRANE PROTEIN-RELATED"/>
    <property type="match status" value="1"/>
</dbReference>
<keyword evidence="1" id="KW-1133">Transmembrane helix</keyword>
<feature type="transmembrane region" description="Helical" evidence="1">
    <location>
        <begin position="56"/>
        <end position="74"/>
    </location>
</feature>
<dbReference type="PANTHER" id="PTHR40076:SF1">
    <property type="entry name" value="MEMBRANE PROTEIN"/>
    <property type="match status" value="1"/>
</dbReference>
<keyword evidence="1" id="KW-0812">Transmembrane</keyword>
<dbReference type="Proteomes" id="UP000886887">
    <property type="component" value="Unassembled WGS sequence"/>
</dbReference>
<reference evidence="2" key="1">
    <citation type="submission" date="2020-10" db="EMBL/GenBank/DDBJ databases">
        <authorList>
            <person name="Gilroy R."/>
        </authorList>
    </citation>
    <scope>NUCLEOTIDE SEQUENCE</scope>
    <source>
        <strain evidence="2">ChiSxjej2B14-6234</strain>
    </source>
</reference>
<feature type="transmembrane region" description="Helical" evidence="1">
    <location>
        <begin position="150"/>
        <end position="172"/>
    </location>
</feature>
<dbReference type="Pfam" id="PF06161">
    <property type="entry name" value="DUF975"/>
    <property type="match status" value="1"/>
</dbReference>
<dbReference type="InterPro" id="IPR010380">
    <property type="entry name" value="DUF975"/>
</dbReference>
<feature type="transmembrane region" description="Helical" evidence="1">
    <location>
        <begin position="80"/>
        <end position="100"/>
    </location>
</feature>
<comment type="caution">
    <text evidence="2">The sequence shown here is derived from an EMBL/GenBank/DDBJ whole genome shotgun (WGS) entry which is preliminary data.</text>
</comment>
<dbReference type="AlphaFoldDB" id="A0A9D0ZB92"/>
<feature type="transmembrane region" description="Helical" evidence="1">
    <location>
        <begin position="203"/>
        <end position="229"/>
    </location>
</feature>
<sequence length="260" mass="28327">MLNRSEIKLGARAAVWQRPLGPVLAVLLARLPGIVLGVSAYSIVRYLIAGRMDLHGFFVGLLALCVSLFVTLPLNVSLAGYFIALVSGSPQRVPALLAIFSDMAQYRHAYFTGLNVFARQAVWCGLAFLPCALSHVLRAAHAVPPPALNALWLAGAVLFLSTIVLCTLRYAFAAHFAWEYTYLTAAEAVDMSVAATRGRMSELLLLLASFLPWLLLCVATAGLASLWVMPYLDATLAAYYLILKRQEGIRLPTPKEYTDV</sequence>
<proteinExistence type="predicted"/>
<evidence type="ECO:0000256" key="1">
    <source>
        <dbReference type="SAM" id="Phobius"/>
    </source>
</evidence>
<feature type="transmembrane region" description="Helical" evidence="1">
    <location>
        <begin position="121"/>
        <end position="138"/>
    </location>
</feature>
<evidence type="ECO:0000313" key="3">
    <source>
        <dbReference type="Proteomes" id="UP000886887"/>
    </source>
</evidence>
<gene>
    <name evidence="2" type="ORF">IAB73_07410</name>
</gene>
<feature type="transmembrane region" description="Helical" evidence="1">
    <location>
        <begin position="20"/>
        <end position="44"/>
    </location>
</feature>
<evidence type="ECO:0000313" key="2">
    <source>
        <dbReference type="EMBL" id="HIQ72016.1"/>
    </source>
</evidence>